<feature type="chain" id="PRO_5030531691" description="DUF11 domain-containing protein" evidence="1">
    <location>
        <begin position="24"/>
        <end position="2198"/>
    </location>
</feature>
<proteinExistence type="predicted"/>
<dbReference type="NCBIfam" id="TIGR01451">
    <property type="entry name" value="B_ant_repeat"/>
    <property type="match status" value="1"/>
</dbReference>
<evidence type="ECO:0000313" key="2">
    <source>
        <dbReference type="EMBL" id="SSC11898.1"/>
    </source>
</evidence>
<dbReference type="EMBL" id="LS974202">
    <property type="protein sequence ID" value="SSC11898.1"/>
    <property type="molecule type" value="Genomic_DNA"/>
</dbReference>
<evidence type="ECO:0008006" key="4">
    <source>
        <dbReference type="Google" id="ProtNLM"/>
    </source>
</evidence>
<dbReference type="InterPro" id="IPR051172">
    <property type="entry name" value="Chlamydia_OmcB"/>
</dbReference>
<dbReference type="SUPFAM" id="SSF117074">
    <property type="entry name" value="Hypothetical protein PA1324"/>
    <property type="match status" value="1"/>
</dbReference>
<dbReference type="Proteomes" id="UP000250796">
    <property type="component" value="Chromosome MESINF"/>
</dbReference>
<protein>
    <recommendedName>
        <fullName evidence="4">DUF11 domain-containing protein</fullName>
    </recommendedName>
</protein>
<dbReference type="KEGG" id="minf:MESINF_0449"/>
<keyword evidence="1" id="KW-0732">Signal</keyword>
<name>A0A7Z7LDA4_9BACT</name>
<feature type="signal peptide" evidence="1">
    <location>
        <begin position="1"/>
        <end position="23"/>
    </location>
</feature>
<dbReference type="PANTHER" id="PTHR34819:SF3">
    <property type="entry name" value="CELL SURFACE PROTEIN"/>
    <property type="match status" value="1"/>
</dbReference>
<evidence type="ECO:0000313" key="3">
    <source>
        <dbReference type="Proteomes" id="UP000250796"/>
    </source>
</evidence>
<dbReference type="RefSeq" id="WP_169698330.1">
    <property type="nucleotide sequence ID" value="NZ_LS974202.1"/>
</dbReference>
<dbReference type="Gene3D" id="2.60.40.10">
    <property type="entry name" value="Immunoglobulins"/>
    <property type="match status" value="1"/>
</dbReference>
<accession>A0A7Z7LDA4</accession>
<dbReference type="InterPro" id="IPR013783">
    <property type="entry name" value="Ig-like_fold"/>
</dbReference>
<organism evidence="2 3">
    <name type="scientific">Mesotoga infera</name>
    <dbReference type="NCBI Taxonomy" id="1236046"/>
    <lineage>
        <taxon>Bacteria</taxon>
        <taxon>Thermotogati</taxon>
        <taxon>Thermotogota</taxon>
        <taxon>Thermotogae</taxon>
        <taxon>Kosmotogales</taxon>
        <taxon>Kosmotogaceae</taxon>
        <taxon>Mesotoga</taxon>
    </lineage>
</organism>
<dbReference type="InterPro" id="IPR047589">
    <property type="entry name" value="DUF11_rpt"/>
</dbReference>
<evidence type="ECO:0000256" key="1">
    <source>
        <dbReference type="SAM" id="SignalP"/>
    </source>
</evidence>
<reference evidence="2 3" key="1">
    <citation type="submission" date="2017-01" db="EMBL/GenBank/DDBJ databases">
        <authorList>
            <person name="Erauso G."/>
        </authorList>
    </citation>
    <scope>NUCLEOTIDE SEQUENCE [LARGE SCALE GENOMIC DNA]</scope>
    <source>
        <strain evidence="2">MESINF1</strain>
    </source>
</reference>
<gene>
    <name evidence="2" type="ORF">MESINF_0449</name>
</gene>
<keyword evidence="3" id="KW-1185">Reference proteome</keyword>
<dbReference type="PANTHER" id="PTHR34819">
    <property type="entry name" value="LARGE CYSTEINE-RICH PERIPLASMIC PROTEIN OMCB"/>
    <property type="match status" value="1"/>
</dbReference>
<sequence>MRGKIVMLLILIFVTTAVVPAPAAGSKIENFAFARYRDIDGNHITIFSDKVVTTVLPVYGFTIKPDGTFEKPGQERDGFEGSTVDLNYVVQNFGNSPTTISLSASQIFEDGPSGAPVLRVIGIYLDEGEEGLSGQAKTPVNSVDLEIDGSKKLIVRVILEETGDLTDKGFINIVGIDPTGNTDDDNIAQIKVEEKEIVASTKSRLLETVLPGNSQSFSVSLTNNSEYELDSLVLKDFIDYGGNLVDGVLDSASLFSNYDFSARYFNGSDWLPEPPQNDEEIKGFELTFGPVSPGQSVEVSFDIFFPKNVPAGRRYNTASVSYSRLGTTWSSKTNTVDFTILALGVPLLGPFGYPDAPEMTLEDTTLSTVTVFDGDTVIFHHTLKNDGNTQGVMDLLIESANFQLEGWEFVFKDDTGVPLTDTDGSGYVDVGVVAPGQEVDIILEATIPEGVSGSNFEKGFKFIPKTVMGNEENRTIDIIPHIRKSDSLSISKVVLSSSLVMPKAEVRFFISVENESESSTGKITVSDPISTLLSAPYEIEVSKEATVSFNSQERILTVELDFLDPFESVEISFKCTTVDDIAEGTVIENTATVSGDGTFEDSERVSVKIFHGSLELMKLASPSIVELGSEITYTIEVSNPSTIATVTELRLEDRIPPGTSYVEGSASIDGEPLEPLILEDMLIFDNFRDLKPGEKSKVVYRLRLDEFTGESLKNTVRAIGTILSQEYSAQVITEPFVVDVRVFRPMNTGTGIIGRIYVDENGNGFYDKDDSKPLPVRLLLQDGSFVVTDKDGLFHFDRLKPGLHTVKVDIDVTPYRLSPNQDSRSLGDDRSFMIETLPGMYTILDIPLIHRERIVETITYRNPLTLKGFDAASLIVSGNQSLDPSMFSDYGYIVTPLNGQEFVGVDRLMVEVAMPIESRHTLYVNGIVVPESQIGQKANDADGLWLFVKYFNVKLNPGRNRIRLDWQDGTAKGSKEIEVYLSGEPFEIRVSTEPLTLTADGVTEALVVISLVDERGVPSSVGGTLIIEGLDPHTVSEPAEWDGTRLKLENGVSKLKLKPTAQAYSVDFSVRYGDLSKDVRLEYAVESRPPLITGSAQLQYSFKDRYLSFKGGVFGRLNIDRGLLTFRFGEESSADFDTYITHGDESIKGTLAPSSRPYFLRYEIGHFNVQLGDYKFETRGSTGFLSSGTGLSSEYSSDVFSYKLFLNPVYRRKRTEEFRGEGIRGPYYLSEIPVFGSETISLITRDSEGEIITRRVLRRGEDYTLYNSNRLLIFSKPVPYFDLDFNPIWIEAVYSTDSTSPGDLDMMAYLTYSPSGWKYSLTGLFRGLSEGYRFVSLKADGSISEGLSPSLELLVSSDSGDFGLRAAGALKFASKIVVGNLEAHLDRNFKAPDNPRAFSGFGLGLELNPKLFELKLLSGYSFDEKAKTGTLSLELLRDFKVGQVMTEVSLKETLIHKQNGLENEVRLTARPRLSLDKTRLSGEISLGLRGVGPFAGLSLRTDFGISESLFAGGDVVFDHSGAGRVKLSLTPYILKKLGKVSVTAKERIEFLPDLRFTTIIGFGYTLDTGKIDLEATLSDRISIGAGYTASYSPGIVNLDFLLQGKHTLVGSNTEDFYALHVGIENREIESLKLRLDTDLRFDTGFALSRFLIESRGEYLGLDRLKPAYHILYTNDLKTRSSRFEVQAGLAYVPQLRSPLALLSEGAYYISRNAEETTSEGRLTLDTVFWYDRTFNFALTGEIYLKKNMVYTINGLRAEKSFADLFYITGAGYLVNDNRGGFYNRFIIQVGLTLWPDTVIYAGYGFGSLKESFLGNLRKDGFYFGVKIKLDDSWFFTSRNTGKLNLYFFLDKDLDTKYDTGEMPASVKVRIDGKEYESNESGVISVELPVGLYRVELVEYPDSLASLLENSPELQVTEYGSRDFYWPFMESPAYVDIRIFVDSNSSGTYDEQEEYLKSFSINIGEDVVFTEDGTLTIPVSAGIIRISLDLASLGSGVSITTGSLNRQLELKPGERKSVEFGVAFQRKIEVVLFRDLNANGLRESDEPLLDASGILAIGGKPFRIGSLTVLEGVPSGRSPVSLTMDRGFEKLYSRTTAIDTVEVADTGDTVLEIGFAEKSSLMLSFLDEKGDYFYDVITVKIDGIEFQAFGIIELVGLVFGEHSVEITGLPKGFRCDRYIYEIWLEPGGRGELEVVIVKD</sequence>